<dbReference type="GO" id="GO:0005524">
    <property type="term" value="F:ATP binding"/>
    <property type="evidence" value="ECO:0007669"/>
    <property type="project" value="UniProtKB-KW"/>
</dbReference>
<gene>
    <name evidence="10" type="ORF">RYJ27_02170</name>
</gene>
<evidence type="ECO:0000256" key="2">
    <source>
        <dbReference type="ARBA" id="ARBA00022448"/>
    </source>
</evidence>
<feature type="domain" description="ABC transporter" evidence="9">
    <location>
        <begin position="245"/>
        <end position="491"/>
    </location>
</feature>
<dbReference type="AlphaFoldDB" id="A0AAU0MHH2"/>
<keyword evidence="6 10" id="KW-0067">ATP-binding</keyword>
<comment type="subcellular location">
    <subcellularLocation>
        <location evidence="1">Cell membrane</location>
        <topology evidence="1">Peripheral membrane protein</topology>
    </subcellularLocation>
</comment>
<dbReference type="FunFam" id="3.40.50.300:FF:000127">
    <property type="entry name" value="Ribose import ATP-binding protein RbsA"/>
    <property type="match status" value="1"/>
</dbReference>
<dbReference type="InterPro" id="IPR017871">
    <property type="entry name" value="ABC_transporter-like_CS"/>
</dbReference>
<dbReference type="PROSITE" id="PS00211">
    <property type="entry name" value="ABC_TRANSPORTER_1"/>
    <property type="match status" value="1"/>
</dbReference>
<dbReference type="Proteomes" id="UP001329313">
    <property type="component" value="Chromosome"/>
</dbReference>
<proteinExistence type="predicted"/>
<dbReference type="GO" id="GO:0016887">
    <property type="term" value="F:ATP hydrolysis activity"/>
    <property type="evidence" value="ECO:0007669"/>
    <property type="project" value="InterPro"/>
</dbReference>
<dbReference type="PANTHER" id="PTHR43790">
    <property type="entry name" value="CARBOHYDRATE TRANSPORT ATP-BINDING PROTEIN MG119-RELATED"/>
    <property type="match status" value="1"/>
</dbReference>
<dbReference type="EMBL" id="CP137080">
    <property type="protein sequence ID" value="WOQ70055.1"/>
    <property type="molecule type" value="Genomic_DNA"/>
</dbReference>
<accession>A0AAU0MHH2</accession>
<evidence type="ECO:0000313" key="10">
    <source>
        <dbReference type="EMBL" id="WOQ70055.1"/>
    </source>
</evidence>
<evidence type="ECO:0000256" key="3">
    <source>
        <dbReference type="ARBA" id="ARBA00022475"/>
    </source>
</evidence>
<dbReference type="Pfam" id="PF00005">
    <property type="entry name" value="ABC_tran"/>
    <property type="match status" value="2"/>
</dbReference>
<sequence length="493" mass="52475">MSEAMPLLEARDLVKTFPGVRALDGVSLRAYRGEVHALLGENGAGKSTLLKALFGAHRPDSGTILVDGEPVAFAAPSDAIQRGIAMVHQELSLVPQLDAVHNVVLGREDARAGVISWRKARKEALPALAKLGFTASPSTPVGRLSVAQQQLVELARAVATGARLIIMDEPTASLTTHESDQLFAVIRQLRDQGVAIVYVSHRLPEVLDLADRVTVLRDGSTVAELERSAVDGESHLVRLMVGRELDAIGLPRTREPGEVYLEVDELSVPGMVHDVSLAVRRGEIVGMAGMVGAGRSEFALGLIGALPSHARGVRIGGRPRVIRNPGQAIAAGIAYLPEDRKHQGLDLKLSIASNVTLPDPPGVLGLLDRRKQREVAARVMADLGSKTAVRAAAGSLSGGNQQKIVVGRWLLRDSDVYIFDEPTRGIDVGAKGEIHRLMRGLADQGKAIIMISSDLPEVLGMSDRILVMRRGCIVADVSRADATEEVIVAHAAG</sequence>
<evidence type="ECO:0000256" key="4">
    <source>
        <dbReference type="ARBA" id="ARBA00022737"/>
    </source>
</evidence>
<dbReference type="Gene3D" id="3.40.50.300">
    <property type="entry name" value="P-loop containing nucleotide triphosphate hydrolases"/>
    <property type="match status" value="2"/>
</dbReference>
<keyword evidence="11" id="KW-1185">Reference proteome</keyword>
<dbReference type="PROSITE" id="PS50893">
    <property type="entry name" value="ABC_TRANSPORTER_2"/>
    <property type="match status" value="2"/>
</dbReference>
<dbReference type="InterPro" id="IPR050107">
    <property type="entry name" value="ABC_carbohydrate_import_ATPase"/>
</dbReference>
<evidence type="ECO:0000256" key="8">
    <source>
        <dbReference type="ARBA" id="ARBA00023136"/>
    </source>
</evidence>
<dbReference type="InterPro" id="IPR003593">
    <property type="entry name" value="AAA+_ATPase"/>
</dbReference>
<keyword evidence="8" id="KW-0472">Membrane</keyword>
<keyword evidence="2" id="KW-0813">Transport</keyword>
<name>A0AAU0MHH2_9MICO</name>
<evidence type="ECO:0000256" key="1">
    <source>
        <dbReference type="ARBA" id="ARBA00004202"/>
    </source>
</evidence>
<evidence type="ECO:0000256" key="5">
    <source>
        <dbReference type="ARBA" id="ARBA00022741"/>
    </source>
</evidence>
<keyword evidence="5" id="KW-0547">Nucleotide-binding</keyword>
<dbReference type="KEGG" id="mliy:RYJ27_02170"/>
<evidence type="ECO:0000259" key="9">
    <source>
        <dbReference type="PROSITE" id="PS50893"/>
    </source>
</evidence>
<dbReference type="RefSeq" id="WP_330171149.1">
    <property type="nucleotide sequence ID" value="NZ_CP137080.1"/>
</dbReference>
<evidence type="ECO:0000313" key="11">
    <source>
        <dbReference type="Proteomes" id="UP001329313"/>
    </source>
</evidence>
<dbReference type="PANTHER" id="PTHR43790:SF9">
    <property type="entry name" value="GALACTOFURANOSE TRANSPORTER ATP-BINDING PROTEIN YTFR"/>
    <property type="match status" value="1"/>
</dbReference>
<keyword evidence="4" id="KW-0677">Repeat</keyword>
<keyword evidence="7" id="KW-1278">Translocase</keyword>
<organism evidence="10 11">
    <name type="scientific">Microbacterium limosum</name>
    <dbReference type="NCBI Taxonomy" id="3079935"/>
    <lineage>
        <taxon>Bacteria</taxon>
        <taxon>Bacillati</taxon>
        <taxon>Actinomycetota</taxon>
        <taxon>Actinomycetes</taxon>
        <taxon>Micrococcales</taxon>
        <taxon>Microbacteriaceae</taxon>
        <taxon>Microbacterium</taxon>
    </lineage>
</organism>
<reference evidence="10 11" key="1">
    <citation type="submission" date="2023-10" db="EMBL/GenBank/DDBJ databases">
        <title>Y20.</title>
        <authorList>
            <person name="Zhang G."/>
            <person name="Ding Y."/>
        </authorList>
    </citation>
    <scope>NUCLEOTIDE SEQUENCE [LARGE SCALE GENOMIC DNA]</scope>
    <source>
        <strain evidence="10 11">Y20</strain>
    </source>
</reference>
<dbReference type="SMART" id="SM00382">
    <property type="entry name" value="AAA"/>
    <property type="match status" value="2"/>
</dbReference>
<dbReference type="CDD" id="cd03216">
    <property type="entry name" value="ABC_Carb_Monos_I"/>
    <property type="match status" value="1"/>
</dbReference>
<evidence type="ECO:0000256" key="7">
    <source>
        <dbReference type="ARBA" id="ARBA00022967"/>
    </source>
</evidence>
<dbReference type="InterPro" id="IPR003439">
    <property type="entry name" value="ABC_transporter-like_ATP-bd"/>
</dbReference>
<feature type="domain" description="ABC transporter" evidence="9">
    <location>
        <begin position="8"/>
        <end position="243"/>
    </location>
</feature>
<dbReference type="SUPFAM" id="SSF52540">
    <property type="entry name" value="P-loop containing nucleoside triphosphate hydrolases"/>
    <property type="match status" value="2"/>
</dbReference>
<dbReference type="CDD" id="cd03215">
    <property type="entry name" value="ABC_Carb_Monos_II"/>
    <property type="match status" value="1"/>
</dbReference>
<keyword evidence="3" id="KW-1003">Cell membrane</keyword>
<dbReference type="GO" id="GO:0005886">
    <property type="term" value="C:plasma membrane"/>
    <property type="evidence" value="ECO:0007669"/>
    <property type="project" value="UniProtKB-SubCell"/>
</dbReference>
<evidence type="ECO:0000256" key="6">
    <source>
        <dbReference type="ARBA" id="ARBA00022840"/>
    </source>
</evidence>
<protein>
    <submittedName>
        <fullName evidence="10">Sugar ABC transporter ATP-binding protein</fullName>
    </submittedName>
</protein>
<dbReference type="InterPro" id="IPR027417">
    <property type="entry name" value="P-loop_NTPase"/>
</dbReference>